<dbReference type="Pfam" id="PF24292">
    <property type="entry name" value="DUF7479"/>
    <property type="match status" value="1"/>
</dbReference>
<evidence type="ECO:0000313" key="2">
    <source>
        <dbReference type="EMBL" id="MCC2231657.1"/>
    </source>
</evidence>
<proteinExistence type="predicted"/>
<comment type="caution">
    <text evidence="2">The sequence shown here is derived from an EMBL/GenBank/DDBJ whole genome shotgun (WGS) entry which is preliminary data.</text>
</comment>
<dbReference type="Gene3D" id="2.10.110.10">
    <property type="entry name" value="Cysteine Rich Protein"/>
    <property type="match status" value="1"/>
</dbReference>
<dbReference type="InterPro" id="IPR054656">
    <property type="entry name" value="DVU_1557-like"/>
</dbReference>
<organism evidence="2 3">
    <name type="scientific">Hominifimenecus microfluidus</name>
    <dbReference type="NCBI Taxonomy" id="2885348"/>
    <lineage>
        <taxon>Bacteria</taxon>
        <taxon>Bacillati</taxon>
        <taxon>Bacillota</taxon>
        <taxon>Clostridia</taxon>
        <taxon>Lachnospirales</taxon>
        <taxon>Lachnospiraceae</taxon>
        <taxon>Hominifimenecus</taxon>
    </lineage>
</organism>
<evidence type="ECO:0000259" key="1">
    <source>
        <dbReference type="Pfam" id="PF24292"/>
    </source>
</evidence>
<name>A0AAE3EBL3_9FIRM</name>
<reference evidence="2" key="1">
    <citation type="submission" date="2021-10" db="EMBL/GenBank/DDBJ databases">
        <title>Anaerobic single-cell dispensing facilitates the cultivation of human gut bacteria.</title>
        <authorList>
            <person name="Afrizal A."/>
        </authorList>
    </citation>
    <scope>NUCLEOTIDE SEQUENCE</scope>
    <source>
        <strain evidence="2">CLA-AA-H215</strain>
    </source>
</reference>
<feature type="domain" description="DUF7479" evidence="1">
    <location>
        <begin position="15"/>
        <end position="73"/>
    </location>
</feature>
<gene>
    <name evidence="2" type="ORF">LKD81_11725</name>
</gene>
<dbReference type="NCBIfam" id="NF045645">
    <property type="entry name" value="DVU_1557_fam"/>
    <property type="match status" value="1"/>
</dbReference>
<dbReference type="InterPro" id="IPR055902">
    <property type="entry name" value="DUF7479"/>
</dbReference>
<dbReference type="Proteomes" id="UP001198182">
    <property type="component" value="Unassembled WGS sequence"/>
</dbReference>
<dbReference type="AlphaFoldDB" id="A0AAE3EBL3"/>
<protein>
    <recommendedName>
        <fullName evidence="1">DUF7479 domain-containing protein</fullName>
    </recommendedName>
</protein>
<keyword evidence="3" id="KW-1185">Reference proteome</keyword>
<dbReference type="RefSeq" id="WP_308454176.1">
    <property type="nucleotide sequence ID" value="NZ_JAJEQR010000035.1"/>
</dbReference>
<accession>A0AAE3EBL3</accession>
<dbReference type="EMBL" id="JAJEQR010000035">
    <property type="protein sequence ID" value="MCC2231657.1"/>
    <property type="molecule type" value="Genomic_DNA"/>
</dbReference>
<evidence type="ECO:0000313" key="3">
    <source>
        <dbReference type="Proteomes" id="UP001198182"/>
    </source>
</evidence>
<sequence length="73" mass="8559">MSEAKQKEHVENKEKLICCRCNKELVPTQTFFDYLGHNFHTDILRCPECGEVYIPESLVKGRMAEVEQELEDK</sequence>